<feature type="transmembrane region" description="Helical" evidence="5">
    <location>
        <begin position="294"/>
        <end position="314"/>
    </location>
</feature>
<gene>
    <name evidence="7" type="ORF">DIU77_008740</name>
</gene>
<evidence type="ECO:0000259" key="6">
    <source>
        <dbReference type="PROSITE" id="PS50850"/>
    </source>
</evidence>
<comment type="subcellular location">
    <subcellularLocation>
        <location evidence="1">Cell membrane</location>
        <topology evidence="1">Multi-pass membrane protein</topology>
    </subcellularLocation>
</comment>
<feature type="transmembrane region" description="Helical" evidence="5">
    <location>
        <begin position="263"/>
        <end position="282"/>
    </location>
</feature>
<feature type="transmembrane region" description="Helical" evidence="5">
    <location>
        <begin position="173"/>
        <end position="192"/>
    </location>
</feature>
<feature type="transmembrane region" description="Helical" evidence="5">
    <location>
        <begin position="148"/>
        <end position="167"/>
    </location>
</feature>
<evidence type="ECO:0000256" key="4">
    <source>
        <dbReference type="ARBA" id="ARBA00023136"/>
    </source>
</evidence>
<accession>A0ABD6FGD8</accession>
<protein>
    <submittedName>
        <fullName evidence="7">MFS transporter</fullName>
    </submittedName>
</protein>
<keyword evidence="2 5" id="KW-0812">Transmembrane</keyword>
<dbReference type="Proteomes" id="UP000249324">
    <property type="component" value="Unassembled WGS sequence"/>
</dbReference>
<dbReference type="PANTHER" id="PTHR23528">
    <property type="match status" value="1"/>
</dbReference>
<dbReference type="Gene3D" id="1.20.1250.20">
    <property type="entry name" value="MFS general substrate transporter like domains"/>
    <property type="match status" value="1"/>
</dbReference>
<name>A0ABD6FGD8_9PSEU</name>
<evidence type="ECO:0000313" key="7">
    <source>
        <dbReference type="EMBL" id="MFO7192315.1"/>
    </source>
</evidence>
<reference evidence="7 8" key="1">
    <citation type="journal article" date="2021" name="BMC Genomics">
        <title>Genome-resolved metagenome and metatranscriptome analyses of thermophilic composting reveal key bacterial players and their metabolic interactions.</title>
        <authorList>
            <person name="Braga L.P.P."/>
            <person name="Pereira R.V."/>
            <person name="Martins L.F."/>
            <person name="Moura L.M.S."/>
            <person name="Sanchez F.B."/>
            <person name="Patane J.S.L."/>
            <person name="da Silva A.M."/>
            <person name="Setubal J.C."/>
        </authorList>
    </citation>
    <scope>NUCLEOTIDE SEQUENCE [LARGE SCALE GENOMIC DNA]</scope>
    <source>
        <strain evidence="7">ZC4RG45</strain>
    </source>
</reference>
<dbReference type="Pfam" id="PF07690">
    <property type="entry name" value="MFS_1"/>
    <property type="match status" value="1"/>
</dbReference>
<evidence type="ECO:0000256" key="1">
    <source>
        <dbReference type="ARBA" id="ARBA00004651"/>
    </source>
</evidence>
<feature type="transmembrane region" description="Helical" evidence="5">
    <location>
        <begin position="88"/>
        <end position="108"/>
    </location>
</feature>
<dbReference type="AlphaFoldDB" id="A0ABD6FGD8"/>
<dbReference type="InterPro" id="IPR011701">
    <property type="entry name" value="MFS"/>
</dbReference>
<dbReference type="GO" id="GO:0005886">
    <property type="term" value="C:plasma membrane"/>
    <property type="evidence" value="ECO:0007669"/>
    <property type="project" value="UniProtKB-SubCell"/>
</dbReference>
<comment type="caution">
    <text evidence="7">The sequence shown here is derived from an EMBL/GenBank/DDBJ whole genome shotgun (WGS) entry which is preliminary data.</text>
</comment>
<feature type="transmembrane region" description="Helical" evidence="5">
    <location>
        <begin position="383"/>
        <end position="402"/>
    </location>
</feature>
<feature type="transmembrane region" description="Helical" evidence="5">
    <location>
        <begin position="21"/>
        <end position="39"/>
    </location>
</feature>
<dbReference type="SUPFAM" id="SSF103473">
    <property type="entry name" value="MFS general substrate transporter"/>
    <property type="match status" value="1"/>
</dbReference>
<evidence type="ECO:0000313" key="8">
    <source>
        <dbReference type="Proteomes" id="UP000249324"/>
    </source>
</evidence>
<dbReference type="InterPro" id="IPR036259">
    <property type="entry name" value="MFS_trans_sf"/>
</dbReference>
<proteinExistence type="predicted"/>
<dbReference type="InterPro" id="IPR020846">
    <property type="entry name" value="MFS_dom"/>
</dbReference>
<evidence type="ECO:0000256" key="5">
    <source>
        <dbReference type="SAM" id="Phobius"/>
    </source>
</evidence>
<dbReference type="PROSITE" id="PS50850">
    <property type="entry name" value="MFS"/>
    <property type="match status" value="1"/>
</dbReference>
<feature type="transmembrane region" description="Helical" evidence="5">
    <location>
        <begin position="114"/>
        <end position="136"/>
    </location>
</feature>
<feature type="transmembrane region" description="Helical" evidence="5">
    <location>
        <begin position="357"/>
        <end position="377"/>
    </location>
</feature>
<dbReference type="EMBL" id="QGUI02000089">
    <property type="protein sequence ID" value="MFO7192315.1"/>
    <property type="molecule type" value="Genomic_DNA"/>
</dbReference>
<evidence type="ECO:0000256" key="2">
    <source>
        <dbReference type="ARBA" id="ARBA00022692"/>
    </source>
</evidence>
<keyword evidence="4 5" id="KW-0472">Membrane</keyword>
<evidence type="ECO:0000256" key="3">
    <source>
        <dbReference type="ARBA" id="ARBA00022989"/>
    </source>
</evidence>
<keyword evidence="3 5" id="KW-1133">Transmembrane helix</keyword>
<dbReference type="PANTHER" id="PTHR23528:SF1">
    <property type="entry name" value="MAJOR FACILITATOR SUPERFAMILY (MFS) PROFILE DOMAIN-CONTAINING PROTEIN"/>
    <property type="match status" value="1"/>
</dbReference>
<feature type="domain" description="Major facilitator superfamily (MFS) profile" evidence="6">
    <location>
        <begin position="225"/>
        <end position="408"/>
    </location>
</feature>
<feature type="transmembrane region" description="Helical" evidence="5">
    <location>
        <begin position="320"/>
        <end position="345"/>
    </location>
</feature>
<organism evidence="7 8">
    <name type="scientific">Thermocrispum agreste</name>
    <dbReference type="NCBI Taxonomy" id="37925"/>
    <lineage>
        <taxon>Bacteria</taxon>
        <taxon>Bacillati</taxon>
        <taxon>Actinomycetota</taxon>
        <taxon>Actinomycetes</taxon>
        <taxon>Pseudonocardiales</taxon>
        <taxon>Pseudonocardiaceae</taxon>
        <taxon>Thermocrispum</taxon>
    </lineage>
</organism>
<feature type="transmembrane region" description="Helical" evidence="5">
    <location>
        <begin position="54"/>
        <end position="76"/>
    </location>
</feature>
<sequence length="408" mass="43015">MSTVLVEPTENVRWPWTLRYNTAWVGVMVGFYGPIQVLLPNQAEAIAAESKETVLAWVFGVGAAFSTVFNPLWGALSDRTLSRFGRRLPWIAVGGLAGAASLVLLSAADTVAELVIGWCLVQTALNAPWAALTAVVPDQVPRRQRGTAAGYLGLAQMLGVVIATGLAGVLPGAAGYLACAVVLLVSLVPFLLQRRDPPLPPEQRPPWDLRAFLRGFWVSPRRYPDFGWAWLTRFLLNLSNGLLLAYLLYYLRDELGIADAEGALLVLTVVNVLGVMAAVLIAGVWSDRLARRKVFVIVSGLIMAAAAFLLAGVATYPVAIIAAAVVGIGFGVYTSVDFALITQVLPAAADRGKDLGVLNISNTLPQVVAPALAAPLVTQLGGYPALFAASGLVAVLGAVLVGRITSVA</sequence>
<feature type="transmembrane region" description="Helical" evidence="5">
    <location>
        <begin position="230"/>
        <end position="251"/>
    </location>
</feature>